<dbReference type="Gene3D" id="3.30.830.10">
    <property type="entry name" value="Metalloenzyme, LuxS/M16 peptidase-like"/>
    <property type="match status" value="1"/>
</dbReference>
<accession>A0A5E4LWT1</accession>
<evidence type="ECO:0000313" key="9">
    <source>
        <dbReference type="Proteomes" id="UP000325440"/>
    </source>
</evidence>
<keyword evidence="4" id="KW-0378">Hydrolase</keyword>
<dbReference type="GO" id="GO:0043171">
    <property type="term" value="P:peptide catabolic process"/>
    <property type="evidence" value="ECO:0007669"/>
    <property type="project" value="TreeGrafter"/>
</dbReference>
<organism evidence="8 9">
    <name type="scientific">Cinara cedri</name>
    <dbReference type="NCBI Taxonomy" id="506608"/>
    <lineage>
        <taxon>Eukaryota</taxon>
        <taxon>Metazoa</taxon>
        <taxon>Ecdysozoa</taxon>
        <taxon>Arthropoda</taxon>
        <taxon>Hexapoda</taxon>
        <taxon>Insecta</taxon>
        <taxon>Pterygota</taxon>
        <taxon>Neoptera</taxon>
        <taxon>Paraneoptera</taxon>
        <taxon>Hemiptera</taxon>
        <taxon>Sternorrhyncha</taxon>
        <taxon>Aphidomorpha</taxon>
        <taxon>Aphidoidea</taxon>
        <taxon>Aphididae</taxon>
        <taxon>Lachninae</taxon>
        <taxon>Cinara</taxon>
    </lineage>
</organism>
<keyword evidence="2" id="KW-0645">Protease</keyword>
<evidence type="ECO:0000256" key="5">
    <source>
        <dbReference type="ARBA" id="ARBA00022833"/>
    </source>
</evidence>
<name>A0A5E4LWT1_9HEMI</name>
<sequence>MSDNVKRCINNIEKPINDSRIYRGLVLKNGLTTLLISDLDTEQSVASLVVAVGSLSEPKYLPGLAHFCEHLLSMGTKKYPEENEFTRFLDQNNGTYNAYTSTDHTNHFFSINTESLKPSLDRFAQFFIEPLFTMDAIKREINVINSEHENNIANDRWRLAQLESNSADPNHSFYQFATGKL</sequence>
<dbReference type="GO" id="GO:0005829">
    <property type="term" value="C:cytosol"/>
    <property type="evidence" value="ECO:0007669"/>
    <property type="project" value="TreeGrafter"/>
</dbReference>
<dbReference type="Pfam" id="PF00675">
    <property type="entry name" value="Peptidase_M16"/>
    <property type="match status" value="1"/>
</dbReference>
<evidence type="ECO:0000256" key="6">
    <source>
        <dbReference type="ARBA" id="ARBA00023049"/>
    </source>
</evidence>
<dbReference type="SUPFAM" id="SSF63411">
    <property type="entry name" value="LuxS/MPP-like metallohydrolase"/>
    <property type="match status" value="1"/>
</dbReference>
<dbReference type="PANTHER" id="PTHR43690:SF18">
    <property type="entry name" value="INSULIN-DEGRADING ENZYME-RELATED"/>
    <property type="match status" value="1"/>
</dbReference>
<gene>
    <name evidence="8" type="ORF">CINCED_3A000010</name>
</gene>
<dbReference type="OrthoDB" id="952271at2759"/>
<proteinExistence type="inferred from homology"/>
<dbReference type="PANTHER" id="PTHR43690">
    <property type="entry name" value="NARDILYSIN"/>
    <property type="match status" value="1"/>
</dbReference>
<keyword evidence="3" id="KW-0479">Metal-binding</keyword>
<dbReference type="GO" id="GO:0051603">
    <property type="term" value="P:proteolysis involved in protein catabolic process"/>
    <property type="evidence" value="ECO:0007669"/>
    <property type="project" value="TreeGrafter"/>
</dbReference>
<keyword evidence="6" id="KW-0482">Metalloprotease</keyword>
<reference evidence="8 9" key="1">
    <citation type="submission" date="2019-08" db="EMBL/GenBank/DDBJ databases">
        <authorList>
            <person name="Alioto T."/>
            <person name="Alioto T."/>
            <person name="Gomez Garrido J."/>
        </authorList>
    </citation>
    <scope>NUCLEOTIDE SEQUENCE [LARGE SCALE GENOMIC DNA]</scope>
</reference>
<dbReference type="GO" id="GO:0046872">
    <property type="term" value="F:metal ion binding"/>
    <property type="evidence" value="ECO:0007669"/>
    <property type="project" value="UniProtKB-KW"/>
</dbReference>
<evidence type="ECO:0000256" key="1">
    <source>
        <dbReference type="ARBA" id="ARBA00007261"/>
    </source>
</evidence>
<keyword evidence="9" id="KW-1185">Reference proteome</keyword>
<dbReference type="InterPro" id="IPR011249">
    <property type="entry name" value="Metalloenz_LuxS/M16"/>
</dbReference>
<evidence type="ECO:0000259" key="7">
    <source>
        <dbReference type="Pfam" id="PF00675"/>
    </source>
</evidence>
<dbReference type="GO" id="GO:0005739">
    <property type="term" value="C:mitochondrion"/>
    <property type="evidence" value="ECO:0007669"/>
    <property type="project" value="TreeGrafter"/>
</dbReference>
<dbReference type="InterPro" id="IPR011765">
    <property type="entry name" value="Pept_M16_N"/>
</dbReference>
<dbReference type="InterPro" id="IPR001431">
    <property type="entry name" value="Pept_M16_Zn_BS"/>
</dbReference>
<dbReference type="InterPro" id="IPR050626">
    <property type="entry name" value="Peptidase_M16"/>
</dbReference>
<evidence type="ECO:0000256" key="3">
    <source>
        <dbReference type="ARBA" id="ARBA00022723"/>
    </source>
</evidence>
<dbReference type="GO" id="GO:0004222">
    <property type="term" value="F:metalloendopeptidase activity"/>
    <property type="evidence" value="ECO:0007669"/>
    <property type="project" value="InterPro"/>
</dbReference>
<feature type="domain" description="Peptidase M16 N-terminal" evidence="7">
    <location>
        <begin position="34"/>
        <end position="169"/>
    </location>
</feature>
<comment type="similarity">
    <text evidence="1">Belongs to the peptidase M16 family.</text>
</comment>
<keyword evidence="5" id="KW-0862">Zinc</keyword>
<evidence type="ECO:0000313" key="8">
    <source>
        <dbReference type="EMBL" id="VVC24105.1"/>
    </source>
</evidence>
<evidence type="ECO:0000256" key="2">
    <source>
        <dbReference type="ARBA" id="ARBA00022670"/>
    </source>
</evidence>
<protein>
    <submittedName>
        <fullName evidence="8">Metalloenzyme, LuxS/M16 peptidase-like,Peptidase M16, N-terminal,Peptidase M16, zinc-binding site</fullName>
    </submittedName>
</protein>
<dbReference type="EMBL" id="CABPRJ010000001">
    <property type="protein sequence ID" value="VVC24105.1"/>
    <property type="molecule type" value="Genomic_DNA"/>
</dbReference>
<dbReference type="AlphaFoldDB" id="A0A5E4LWT1"/>
<dbReference type="Proteomes" id="UP000325440">
    <property type="component" value="Unassembled WGS sequence"/>
</dbReference>
<evidence type="ECO:0000256" key="4">
    <source>
        <dbReference type="ARBA" id="ARBA00022801"/>
    </source>
</evidence>
<dbReference type="PROSITE" id="PS00143">
    <property type="entry name" value="INSULINASE"/>
    <property type="match status" value="1"/>
</dbReference>